<keyword evidence="9 10" id="KW-0413">Isomerase</keyword>
<comment type="cofactor">
    <cofactor evidence="10 13">
        <name>a divalent metal cation</name>
        <dbReference type="ChEBI" id="CHEBI:60240"/>
    </cofactor>
    <text evidence="10 13">Binds 1 divalent metal cation per subunit.</text>
</comment>
<dbReference type="PIRSF" id="PIRSF001461">
    <property type="entry name" value="RPE"/>
    <property type="match status" value="1"/>
</dbReference>
<dbReference type="FunFam" id="3.20.20.70:FF:000004">
    <property type="entry name" value="Ribulose-phosphate 3-epimerase"/>
    <property type="match status" value="1"/>
</dbReference>
<feature type="binding site" evidence="14">
    <location>
        <position position="175"/>
    </location>
    <ligand>
        <name>substrate</name>
    </ligand>
</feature>
<dbReference type="InterPro" id="IPR013785">
    <property type="entry name" value="Aldolase_TIM"/>
</dbReference>
<keyword evidence="13" id="KW-0862">Zinc</keyword>
<comment type="cofactor">
    <cofactor evidence="3">
        <name>Co(2+)</name>
        <dbReference type="ChEBI" id="CHEBI:48828"/>
    </cofactor>
</comment>
<dbReference type="HAMAP" id="MF_02227">
    <property type="entry name" value="RPE"/>
    <property type="match status" value="1"/>
</dbReference>
<dbReference type="Gene3D" id="3.20.20.70">
    <property type="entry name" value="Aldolase class I"/>
    <property type="match status" value="1"/>
</dbReference>
<sequence>MTTRINPSILAADFANLERELDRIASADLVHVDVMDNHFVPNLTFGLQMVERLQEVSAIPLDVHLMIDDPDRWAPGYAETGAFSVTFHAEAAADPVALARRLREIGARAGIALKPGTDVEPYLELLPEFDQVLVMTVEPGFGGQSFMPETMPKLQRLRSAVEATGLDVWLQVDGGISLDTIGIAAEAGANTFVAGSAVFGAEVPAERIASLRDAASAHTHRPRSGTGSLNG</sequence>
<keyword evidence="8 10" id="KW-0479">Metal-binding</keyword>
<dbReference type="EMBL" id="CP028913">
    <property type="protein sequence ID" value="AWB95625.1"/>
    <property type="molecule type" value="Genomic_DNA"/>
</dbReference>
<evidence type="ECO:0000313" key="15">
    <source>
        <dbReference type="EMBL" id="AWB95625.1"/>
    </source>
</evidence>
<name>A0A2S0WWA9_9MICO</name>
<dbReference type="AlphaFoldDB" id="A0A2S0WWA9"/>
<feature type="binding site" evidence="10 14">
    <location>
        <begin position="195"/>
        <end position="196"/>
    </location>
    <ligand>
        <name>substrate</name>
    </ligand>
</feature>
<evidence type="ECO:0000256" key="10">
    <source>
        <dbReference type="HAMAP-Rule" id="MF_02227"/>
    </source>
</evidence>
<dbReference type="InterPro" id="IPR026019">
    <property type="entry name" value="Ribul_P_3_epim"/>
</dbReference>
<comment type="pathway">
    <text evidence="10">Carbohydrate degradation.</text>
</comment>
<evidence type="ECO:0000313" key="16">
    <source>
        <dbReference type="Proteomes" id="UP000244729"/>
    </source>
</evidence>
<feature type="binding site" evidence="10 13">
    <location>
        <position position="33"/>
    </location>
    <ligand>
        <name>a divalent metal cation</name>
        <dbReference type="ChEBI" id="CHEBI:60240"/>
    </ligand>
</feature>
<dbReference type="NCBIfam" id="NF004076">
    <property type="entry name" value="PRK05581.1-4"/>
    <property type="match status" value="1"/>
</dbReference>
<evidence type="ECO:0000256" key="2">
    <source>
        <dbReference type="ARBA" id="ARBA00001936"/>
    </source>
</evidence>
<dbReference type="GO" id="GO:0019323">
    <property type="term" value="P:pentose catabolic process"/>
    <property type="evidence" value="ECO:0007669"/>
    <property type="project" value="UniProtKB-UniRule"/>
</dbReference>
<dbReference type="Proteomes" id="UP000244729">
    <property type="component" value="Chromosome"/>
</dbReference>
<feature type="binding site" evidence="10 13">
    <location>
        <position position="64"/>
    </location>
    <ligand>
        <name>a divalent metal cation</name>
        <dbReference type="ChEBI" id="CHEBI:60240"/>
    </ligand>
</feature>
<keyword evidence="16" id="KW-1185">Reference proteome</keyword>
<evidence type="ECO:0000256" key="5">
    <source>
        <dbReference type="ARBA" id="ARBA00001954"/>
    </source>
</evidence>
<evidence type="ECO:0000256" key="13">
    <source>
        <dbReference type="PIRSR" id="PIRSR001461-2"/>
    </source>
</evidence>
<evidence type="ECO:0000256" key="6">
    <source>
        <dbReference type="ARBA" id="ARBA00009541"/>
    </source>
</evidence>
<comment type="cofactor">
    <cofactor evidence="2">
        <name>Mn(2+)</name>
        <dbReference type="ChEBI" id="CHEBI:29035"/>
    </cofactor>
</comment>
<organism evidence="15 16">
    <name type="scientific">Agromyces badenianii</name>
    <dbReference type="NCBI Taxonomy" id="2080742"/>
    <lineage>
        <taxon>Bacteria</taxon>
        <taxon>Bacillati</taxon>
        <taxon>Actinomycetota</taxon>
        <taxon>Actinomycetes</taxon>
        <taxon>Micrococcales</taxon>
        <taxon>Microbacteriaceae</taxon>
        <taxon>Agromyces</taxon>
    </lineage>
</organism>
<dbReference type="RefSeq" id="WP_108595436.1">
    <property type="nucleotide sequence ID" value="NZ_CP028913.1"/>
</dbReference>
<keyword evidence="13" id="KW-0170">Cobalt</keyword>
<dbReference type="EC" id="5.1.3.1" evidence="7 10"/>
<keyword evidence="10 11" id="KW-0119">Carbohydrate metabolism</keyword>
<dbReference type="CDD" id="cd00429">
    <property type="entry name" value="RPE"/>
    <property type="match status" value="1"/>
</dbReference>
<evidence type="ECO:0000256" key="7">
    <source>
        <dbReference type="ARBA" id="ARBA00013188"/>
    </source>
</evidence>
<comment type="cofactor">
    <cofactor evidence="5">
        <name>Fe(2+)</name>
        <dbReference type="ChEBI" id="CHEBI:29033"/>
    </cofactor>
</comment>
<comment type="catalytic activity">
    <reaction evidence="1 10 11">
        <text>D-ribulose 5-phosphate = D-xylulose 5-phosphate</text>
        <dbReference type="Rhea" id="RHEA:13677"/>
        <dbReference type="ChEBI" id="CHEBI:57737"/>
        <dbReference type="ChEBI" id="CHEBI:58121"/>
        <dbReference type="EC" id="5.1.3.1"/>
    </reaction>
</comment>
<evidence type="ECO:0000256" key="8">
    <source>
        <dbReference type="ARBA" id="ARBA00022723"/>
    </source>
</evidence>
<dbReference type="GO" id="GO:0004750">
    <property type="term" value="F:D-ribulose-phosphate 3-epimerase activity"/>
    <property type="evidence" value="ECO:0007669"/>
    <property type="project" value="UniProtKB-UniRule"/>
</dbReference>
<dbReference type="InterPro" id="IPR011060">
    <property type="entry name" value="RibuloseP-bd_barrel"/>
</dbReference>
<dbReference type="SUPFAM" id="SSF51366">
    <property type="entry name" value="Ribulose-phoshate binding barrel"/>
    <property type="match status" value="1"/>
</dbReference>
<dbReference type="PROSITE" id="PS01085">
    <property type="entry name" value="RIBUL_P_3_EPIMER_1"/>
    <property type="match status" value="1"/>
</dbReference>
<gene>
    <name evidence="10 15" type="primary">rpe</name>
    <name evidence="15" type="ORF">DCE93_08070</name>
</gene>
<protein>
    <recommendedName>
        <fullName evidence="7 10">Ribulose-phosphate 3-epimerase</fullName>
        <ecNumber evidence="7 10">5.1.3.1</ecNumber>
    </recommendedName>
</protein>
<dbReference type="GO" id="GO:0005737">
    <property type="term" value="C:cytoplasm"/>
    <property type="evidence" value="ECO:0007669"/>
    <property type="project" value="UniProtKB-ARBA"/>
</dbReference>
<comment type="function">
    <text evidence="10">Catalyzes the reversible epimerization of D-ribulose 5-phosphate to D-xylulose 5-phosphate.</text>
</comment>
<comment type="similarity">
    <text evidence="6 10 11">Belongs to the ribulose-phosphate 3-epimerase family.</text>
</comment>
<evidence type="ECO:0000256" key="9">
    <source>
        <dbReference type="ARBA" id="ARBA00023235"/>
    </source>
</evidence>
<evidence type="ECO:0000256" key="11">
    <source>
        <dbReference type="PIRNR" id="PIRNR001461"/>
    </source>
</evidence>
<feature type="binding site" evidence="10">
    <location>
        <begin position="173"/>
        <end position="175"/>
    </location>
    <ligand>
        <name>substrate</name>
    </ligand>
</feature>
<dbReference type="InterPro" id="IPR000056">
    <property type="entry name" value="Ribul_P_3_epim-like"/>
</dbReference>
<dbReference type="GO" id="GO:0006098">
    <property type="term" value="P:pentose-phosphate shunt"/>
    <property type="evidence" value="ECO:0007669"/>
    <property type="project" value="UniProtKB-UniRule"/>
</dbReference>
<feature type="binding site" evidence="10 14">
    <location>
        <begin position="140"/>
        <end position="143"/>
    </location>
    <ligand>
        <name>substrate</name>
    </ligand>
</feature>
<dbReference type="GO" id="GO:0046872">
    <property type="term" value="F:metal ion binding"/>
    <property type="evidence" value="ECO:0007669"/>
    <property type="project" value="UniProtKB-UniRule"/>
</dbReference>
<dbReference type="PANTHER" id="PTHR11749">
    <property type="entry name" value="RIBULOSE-5-PHOSPHATE-3-EPIMERASE"/>
    <property type="match status" value="1"/>
</dbReference>
<evidence type="ECO:0000256" key="12">
    <source>
        <dbReference type="PIRSR" id="PIRSR001461-1"/>
    </source>
</evidence>
<evidence type="ECO:0000256" key="3">
    <source>
        <dbReference type="ARBA" id="ARBA00001941"/>
    </source>
</evidence>
<reference evidence="15 16" key="1">
    <citation type="submission" date="2018-04" db="EMBL/GenBank/DDBJ databases">
        <authorList>
            <person name="Li J."/>
        </authorList>
    </citation>
    <scope>NUCLEOTIDE SEQUENCE [LARGE SCALE GENOMIC DNA]</scope>
    <source>
        <strain evidence="16">30A</strain>
    </source>
</reference>
<proteinExistence type="inferred from homology"/>
<dbReference type="KEGG" id="agm:DCE93_08070"/>
<dbReference type="PROSITE" id="PS01086">
    <property type="entry name" value="RIBUL_P_3_EPIMER_2"/>
    <property type="match status" value="1"/>
</dbReference>
<feature type="active site" description="Proton acceptor" evidence="10 12">
    <location>
        <position position="33"/>
    </location>
</feature>
<evidence type="ECO:0000256" key="14">
    <source>
        <dbReference type="PIRSR" id="PIRSR001461-3"/>
    </source>
</evidence>
<keyword evidence="13" id="KW-0464">Manganese</keyword>
<feature type="active site" description="Proton donor" evidence="10 12">
    <location>
        <position position="173"/>
    </location>
</feature>
<feature type="binding site" evidence="10 14">
    <location>
        <position position="8"/>
    </location>
    <ligand>
        <name>substrate</name>
    </ligand>
</feature>
<evidence type="ECO:0000256" key="1">
    <source>
        <dbReference type="ARBA" id="ARBA00001782"/>
    </source>
</evidence>
<feature type="binding site" evidence="10 13">
    <location>
        <position position="31"/>
    </location>
    <ligand>
        <name>a divalent metal cation</name>
        <dbReference type="ChEBI" id="CHEBI:60240"/>
    </ligand>
</feature>
<dbReference type="Pfam" id="PF00834">
    <property type="entry name" value="Ribul_P_3_epim"/>
    <property type="match status" value="1"/>
</dbReference>
<accession>A0A2S0WWA9</accession>
<feature type="binding site" evidence="10 13">
    <location>
        <position position="173"/>
    </location>
    <ligand>
        <name>a divalent metal cation</name>
        <dbReference type="ChEBI" id="CHEBI:60240"/>
    </ligand>
</feature>
<dbReference type="NCBIfam" id="TIGR01163">
    <property type="entry name" value="rpe"/>
    <property type="match status" value="1"/>
</dbReference>
<evidence type="ECO:0000256" key="4">
    <source>
        <dbReference type="ARBA" id="ARBA00001947"/>
    </source>
</evidence>
<comment type="cofactor">
    <cofactor evidence="4">
        <name>Zn(2+)</name>
        <dbReference type="ChEBI" id="CHEBI:29105"/>
    </cofactor>
</comment>
<feature type="binding site" evidence="10 14">
    <location>
        <position position="64"/>
    </location>
    <ligand>
        <name>substrate</name>
    </ligand>
</feature>
<dbReference type="OrthoDB" id="1645589at2"/>